<dbReference type="PATRIC" id="fig|1095748.3.peg.2599"/>
<proteinExistence type="predicted"/>
<name>I2NE59_NEISI</name>
<organism evidence="1 2">
    <name type="scientific">Neisseria sicca VK64</name>
    <dbReference type="NCBI Taxonomy" id="1095748"/>
    <lineage>
        <taxon>Bacteria</taxon>
        <taxon>Pseudomonadati</taxon>
        <taxon>Pseudomonadota</taxon>
        <taxon>Betaproteobacteria</taxon>
        <taxon>Neisseriales</taxon>
        <taxon>Neisseriaceae</taxon>
        <taxon>Neisseria</taxon>
    </lineage>
</organism>
<comment type="caution">
    <text evidence="1">The sequence shown here is derived from an EMBL/GenBank/DDBJ whole genome shotgun (WGS) entry which is preliminary data.</text>
</comment>
<protein>
    <submittedName>
        <fullName evidence="1">Uncharacterized protein</fullName>
    </submittedName>
</protein>
<dbReference type="EMBL" id="AJMT01000201">
    <property type="protein sequence ID" value="EIG24120.1"/>
    <property type="molecule type" value="Genomic_DNA"/>
</dbReference>
<reference evidence="1 2" key="1">
    <citation type="submission" date="2012-04" db="EMBL/GenBank/DDBJ databases">
        <authorList>
            <person name="Harkins D.M."/>
            <person name="Madupu R."/>
            <person name="Durkin A.S."/>
            <person name="Torralba M."/>
            <person name="Methe B."/>
            <person name="Sutton G.G."/>
            <person name="Nelson K.E."/>
        </authorList>
    </citation>
    <scope>NUCLEOTIDE SEQUENCE [LARGE SCALE GENOMIC DNA]</scope>
    <source>
        <strain evidence="1 2">VK64</strain>
    </source>
</reference>
<dbReference type="Proteomes" id="UP000004473">
    <property type="component" value="Unassembled WGS sequence"/>
</dbReference>
<accession>I2NE59</accession>
<sequence>MNPNDDPIRFPTSNGAVIISVPIISPKPPCMIVICTIPSHDGILLVYCIKFSDDLKS</sequence>
<dbReference type="AlphaFoldDB" id="I2NE59"/>
<evidence type="ECO:0000313" key="1">
    <source>
        <dbReference type="EMBL" id="EIG24120.1"/>
    </source>
</evidence>
<evidence type="ECO:0000313" key="2">
    <source>
        <dbReference type="Proteomes" id="UP000004473"/>
    </source>
</evidence>
<gene>
    <name evidence="1" type="ORF">HMPREF1051_0098</name>
</gene>